<protein>
    <submittedName>
        <fullName evidence="4">TetR/AcrR family transcriptional regulator</fullName>
    </submittedName>
</protein>
<dbReference type="InterPro" id="IPR036271">
    <property type="entry name" value="Tet_transcr_reg_TetR-rel_C_sf"/>
</dbReference>
<sequence>MEALCRDLFLGNRESIKINKEEVAVKNLVKIVNAALKLCNRQGFAAMSLRDLSKEAGLSMGALYAYFTSKDELLRIMQQHGSLVVMRVLQGQAIGIDDPRARLRSCIHAHLYLSEVMQPWFYFSYMETKNLPKEEHKKAIEAELFTEKMLIDIIEEGQDKGIFKPVQTALLGAVIKAALQDWYLKRWKYARRKVSVEEYAAFLVDFIESYLVSPSS</sequence>
<evidence type="ECO:0000256" key="1">
    <source>
        <dbReference type="ARBA" id="ARBA00023125"/>
    </source>
</evidence>
<dbReference type="Gene3D" id="1.10.10.60">
    <property type="entry name" value="Homeodomain-like"/>
    <property type="match status" value="1"/>
</dbReference>
<keyword evidence="1 2" id="KW-0238">DNA-binding</keyword>
<dbReference type="AlphaFoldDB" id="A0A9D6V2J8"/>
<feature type="domain" description="HTH tetR-type" evidence="3">
    <location>
        <begin position="25"/>
        <end position="85"/>
    </location>
</feature>
<feature type="DNA-binding region" description="H-T-H motif" evidence="2">
    <location>
        <begin position="48"/>
        <end position="67"/>
    </location>
</feature>
<dbReference type="PROSITE" id="PS50977">
    <property type="entry name" value="HTH_TETR_2"/>
    <property type="match status" value="1"/>
</dbReference>
<dbReference type="InterPro" id="IPR009057">
    <property type="entry name" value="Homeodomain-like_sf"/>
</dbReference>
<reference evidence="4" key="1">
    <citation type="submission" date="2020-07" db="EMBL/GenBank/DDBJ databases">
        <title>Huge and variable diversity of episymbiotic CPR bacteria and DPANN archaea in groundwater ecosystems.</title>
        <authorList>
            <person name="He C.Y."/>
            <person name="Keren R."/>
            <person name="Whittaker M."/>
            <person name="Farag I.F."/>
            <person name="Doudna J."/>
            <person name="Cate J.H.D."/>
            <person name="Banfield J.F."/>
        </authorList>
    </citation>
    <scope>NUCLEOTIDE SEQUENCE</scope>
    <source>
        <strain evidence="4">NC_groundwater_1664_Pr3_B-0.1um_52_9</strain>
    </source>
</reference>
<dbReference type="InterPro" id="IPR001647">
    <property type="entry name" value="HTH_TetR"/>
</dbReference>
<dbReference type="EMBL" id="JACRDE010000377">
    <property type="protein sequence ID" value="MBI5250688.1"/>
    <property type="molecule type" value="Genomic_DNA"/>
</dbReference>
<evidence type="ECO:0000256" key="2">
    <source>
        <dbReference type="PROSITE-ProRule" id="PRU00335"/>
    </source>
</evidence>
<dbReference type="Pfam" id="PF17932">
    <property type="entry name" value="TetR_C_24"/>
    <property type="match status" value="1"/>
</dbReference>
<comment type="caution">
    <text evidence="4">The sequence shown here is derived from an EMBL/GenBank/DDBJ whole genome shotgun (WGS) entry which is preliminary data.</text>
</comment>
<dbReference type="Pfam" id="PF00440">
    <property type="entry name" value="TetR_N"/>
    <property type="match status" value="1"/>
</dbReference>
<name>A0A9D6V2J8_9BACT</name>
<dbReference type="SUPFAM" id="SSF46689">
    <property type="entry name" value="Homeodomain-like"/>
    <property type="match status" value="1"/>
</dbReference>
<evidence type="ECO:0000259" key="3">
    <source>
        <dbReference type="PROSITE" id="PS50977"/>
    </source>
</evidence>
<evidence type="ECO:0000313" key="5">
    <source>
        <dbReference type="Proteomes" id="UP000807825"/>
    </source>
</evidence>
<dbReference type="PRINTS" id="PR00455">
    <property type="entry name" value="HTHTETR"/>
</dbReference>
<proteinExistence type="predicted"/>
<dbReference type="InterPro" id="IPR041490">
    <property type="entry name" value="KstR2_TetR_C"/>
</dbReference>
<accession>A0A9D6V2J8</accession>
<dbReference type="GO" id="GO:0003677">
    <property type="term" value="F:DNA binding"/>
    <property type="evidence" value="ECO:0007669"/>
    <property type="project" value="UniProtKB-UniRule"/>
</dbReference>
<evidence type="ECO:0000313" key="4">
    <source>
        <dbReference type="EMBL" id="MBI5250688.1"/>
    </source>
</evidence>
<dbReference type="InterPro" id="IPR023772">
    <property type="entry name" value="DNA-bd_HTH_TetR-type_CS"/>
</dbReference>
<dbReference type="Gene3D" id="1.10.357.10">
    <property type="entry name" value="Tetracycline Repressor, domain 2"/>
    <property type="match status" value="1"/>
</dbReference>
<gene>
    <name evidence="4" type="ORF">HY912_14455</name>
</gene>
<dbReference type="PROSITE" id="PS01081">
    <property type="entry name" value="HTH_TETR_1"/>
    <property type="match status" value="1"/>
</dbReference>
<dbReference type="PANTHER" id="PTHR43479">
    <property type="entry name" value="ACREF/ENVCD OPERON REPRESSOR-RELATED"/>
    <property type="match status" value="1"/>
</dbReference>
<dbReference type="Proteomes" id="UP000807825">
    <property type="component" value="Unassembled WGS sequence"/>
</dbReference>
<dbReference type="InterPro" id="IPR050624">
    <property type="entry name" value="HTH-type_Tx_Regulator"/>
</dbReference>
<organism evidence="4 5">
    <name type="scientific">Desulfomonile tiedjei</name>
    <dbReference type="NCBI Taxonomy" id="2358"/>
    <lineage>
        <taxon>Bacteria</taxon>
        <taxon>Pseudomonadati</taxon>
        <taxon>Thermodesulfobacteriota</taxon>
        <taxon>Desulfomonilia</taxon>
        <taxon>Desulfomonilales</taxon>
        <taxon>Desulfomonilaceae</taxon>
        <taxon>Desulfomonile</taxon>
    </lineage>
</organism>
<dbReference type="PANTHER" id="PTHR43479:SF11">
    <property type="entry name" value="ACREF_ENVCD OPERON REPRESSOR-RELATED"/>
    <property type="match status" value="1"/>
</dbReference>
<dbReference type="SUPFAM" id="SSF48498">
    <property type="entry name" value="Tetracyclin repressor-like, C-terminal domain"/>
    <property type="match status" value="1"/>
</dbReference>